<gene>
    <name evidence="1" type="ORF">rCG_63113</name>
</gene>
<accession>A6K3Q8</accession>
<sequence length="48" mass="5499">MGRGSGFTPVSHHKYPELRLGVWELSFLSFQSGSRVWMLSRSPKFPFA</sequence>
<dbReference type="EMBL" id="CH474015">
    <property type="protein sequence ID" value="EDL85442.1"/>
    <property type="molecule type" value="Genomic_DNA"/>
</dbReference>
<dbReference type="AlphaFoldDB" id="A6K3Q8"/>
<proteinExistence type="predicted"/>
<reference evidence="1 2" key="1">
    <citation type="submission" date="2005-09" db="EMBL/GenBank/DDBJ databases">
        <authorList>
            <person name="Mural R.J."/>
            <person name="Li P.W."/>
            <person name="Adams M.D."/>
            <person name="Amanatides P.G."/>
            <person name="Baden-Tillson H."/>
            <person name="Barnstead M."/>
            <person name="Chin S.H."/>
            <person name="Dew I."/>
            <person name="Evans C.A."/>
            <person name="Ferriera S."/>
            <person name="Flanigan M."/>
            <person name="Fosler C."/>
            <person name="Glodek A."/>
            <person name="Gu Z."/>
            <person name="Holt R.A."/>
            <person name="Jennings D."/>
            <person name="Kraft C.L."/>
            <person name="Lu F."/>
            <person name="Nguyen T."/>
            <person name="Nusskern D.R."/>
            <person name="Pfannkoch C.M."/>
            <person name="Sitter C."/>
            <person name="Sutton G.G."/>
            <person name="Venter J.C."/>
            <person name="Wang Z."/>
            <person name="Woodage T."/>
            <person name="Zheng X.H."/>
            <person name="Zhong F."/>
        </authorList>
    </citation>
    <scope>NUCLEOTIDE SEQUENCE [LARGE SCALE GENOMIC DNA]</scope>
    <source>
        <strain>BN</strain>
        <strain evidence="2">Sprague-Dawley</strain>
    </source>
</reference>
<dbReference type="Proteomes" id="UP000234681">
    <property type="component" value="Chromosome 2"/>
</dbReference>
<organism evidence="1 2">
    <name type="scientific">Rattus norvegicus</name>
    <name type="common">Rat</name>
    <dbReference type="NCBI Taxonomy" id="10116"/>
    <lineage>
        <taxon>Eukaryota</taxon>
        <taxon>Metazoa</taxon>
        <taxon>Chordata</taxon>
        <taxon>Craniata</taxon>
        <taxon>Vertebrata</taxon>
        <taxon>Euteleostomi</taxon>
        <taxon>Mammalia</taxon>
        <taxon>Eutheria</taxon>
        <taxon>Euarchontoglires</taxon>
        <taxon>Glires</taxon>
        <taxon>Rodentia</taxon>
        <taxon>Myomorpha</taxon>
        <taxon>Muroidea</taxon>
        <taxon>Muridae</taxon>
        <taxon>Murinae</taxon>
        <taxon>Rattus</taxon>
    </lineage>
</organism>
<evidence type="ECO:0000313" key="1">
    <source>
        <dbReference type="EMBL" id="EDL85442.1"/>
    </source>
</evidence>
<protein>
    <submittedName>
        <fullName evidence="1">RCG63113</fullName>
    </submittedName>
</protein>
<evidence type="ECO:0000313" key="2">
    <source>
        <dbReference type="Proteomes" id="UP000234681"/>
    </source>
</evidence>
<name>A6K3Q8_RAT</name>